<evidence type="ECO:0000259" key="8">
    <source>
        <dbReference type="PROSITE" id="PS50090"/>
    </source>
</evidence>
<feature type="region of interest" description="Disordered" evidence="7">
    <location>
        <begin position="465"/>
        <end position="502"/>
    </location>
</feature>
<dbReference type="Pfam" id="PF13921">
    <property type="entry name" value="Myb_DNA-bind_6"/>
    <property type="match status" value="1"/>
</dbReference>
<dbReference type="Proteomes" id="UP000283269">
    <property type="component" value="Unassembled WGS sequence"/>
</dbReference>
<protein>
    <submittedName>
        <fullName evidence="10">Uncharacterized protein</fullName>
    </submittedName>
</protein>
<dbReference type="SMART" id="SM00717">
    <property type="entry name" value="SANT"/>
    <property type="match status" value="4"/>
</dbReference>
<evidence type="ECO:0000256" key="5">
    <source>
        <dbReference type="ARBA" id="ARBA00023242"/>
    </source>
</evidence>
<comment type="caution">
    <text evidence="10">The sequence shown here is derived from an EMBL/GenBank/DDBJ whole genome shotgun (WGS) entry which is preliminary data.</text>
</comment>
<dbReference type="InterPro" id="IPR051575">
    <property type="entry name" value="Myb-like_DNA-bd"/>
</dbReference>
<sequence length="741" mass="81250">MQSDSFNIYAHSKIKTVKSSVQQALDVNKRLQLILTERAEQLENELKEADQLLDASNADEGDDDPEAEVLIPGAKKPAGLFASSEFLNASSPFYDEAQKRSTYIANTAPHPMKAKDLETLANAVRQENERLQAYARLQSHVGSNDNIDLINNVEGLDWTRIAEKVSGASSVRRTPTECRITWIGDRHPRINHAEWTTSEVGKLNAIISEYIKVKKPVDWVKVAETLQTSRTPIDCMRHGLPPHRHNWTPEADQKLIKAVQTCGIDNWQLVARNVSEYATAGQCQGRWQKTLNPALRRGTWTEEEDELLRKAVAGYGKLWTQVSTVIPGRTNDQCRERWTEHVNLSSAKITWSEAEDKNLIELVEELGKQWKSISLRIGGNKTGQNCRMRYDKLKRTSVNSKSTTQGTSSLSAVDYVGPASNNAGPSRLDPAEYSEPGSSTFTFFTNLGLHSFSQTSDASHTITAAVDTSHPESQAVQKPNVEVSVPLDDTRGPRTSLTESTELGLTASNQLCSAAEPETIFKKPRKKTTKTSLPDSTNSKEVATTKPRPRPRPRAPKKAAQATRPLTADLVEDGHSNITSVPASTADVSTPATSKPVKPPGAARGRKRKNADGAELEIDKPPQKKVRTSKSTAKPATDSMTAISLETSNNPADPETVATTIDMRTDTASQSGNLDSGGDTQLEPEDSKENPPLRRGRSRRLLPEKTDNTPIPPAPSSPSAVPADLTPKRPRGRPRKVQTSA</sequence>
<evidence type="ECO:0000256" key="6">
    <source>
        <dbReference type="SAM" id="Coils"/>
    </source>
</evidence>
<accession>A0A409WGZ5</accession>
<dbReference type="InterPro" id="IPR000637">
    <property type="entry name" value="HMGI/Y_DNA-bd_CS"/>
</dbReference>
<dbReference type="EMBL" id="NHYD01003434">
    <property type="protein sequence ID" value="PPQ77700.1"/>
    <property type="molecule type" value="Genomic_DNA"/>
</dbReference>
<name>A0A409WGZ5_PSICY</name>
<dbReference type="PROSITE" id="PS00354">
    <property type="entry name" value="HMGI_Y"/>
    <property type="match status" value="1"/>
</dbReference>
<dbReference type="PANTHER" id="PTHR46621:SF1">
    <property type="entry name" value="SNRNA-ACTIVATING PROTEIN COMPLEX SUBUNIT 4"/>
    <property type="match status" value="1"/>
</dbReference>
<feature type="domain" description="Myb-like" evidence="8">
    <location>
        <begin position="244"/>
        <end position="291"/>
    </location>
</feature>
<dbReference type="GO" id="GO:0001006">
    <property type="term" value="F:RNA polymerase III type 3 promoter sequence-specific DNA binding"/>
    <property type="evidence" value="ECO:0007669"/>
    <property type="project" value="TreeGrafter"/>
</dbReference>
<feature type="compositionally biased region" description="Basic residues" evidence="7">
    <location>
        <begin position="547"/>
        <end position="557"/>
    </location>
</feature>
<dbReference type="InterPro" id="IPR009057">
    <property type="entry name" value="Homeodomain-like_sf"/>
</dbReference>
<dbReference type="PROSITE" id="PS51294">
    <property type="entry name" value="HTH_MYB"/>
    <property type="match status" value="2"/>
</dbReference>
<dbReference type="SUPFAM" id="SSF46689">
    <property type="entry name" value="Homeodomain-like"/>
    <property type="match status" value="3"/>
</dbReference>
<dbReference type="STRING" id="93625.A0A409WGZ5"/>
<feature type="compositionally biased region" description="Polar residues" evidence="7">
    <location>
        <begin position="629"/>
        <end position="651"/>
    </location>
</feature>
<dbReference type="GO" id="GO:0000978">
    <property type="term" value="F:RNA polymerase II cis-regulatory region sequence-specific DNA binding"/>
    <property type="evidence" value="ECO:0007669"/>
    <property type="project" value="TreeGrafter"/>
</dbReference>
<dbReference type="GO" id="GO:0042795">
    <property type="term" value="P:snRNA transcription by RNA polymerase II"/>
    <property type="evidence" value="ECO:0007669"/>
    <property type="project" value="TreeGrafter"/>
</dbReference>
<keyword evidence="3" id="KW-0238">DNA-binding</keyword>
<keyword evidence="2" id="KW-0805">Transcription regulation</keyword>
<feature type="compositionally biased region" description="Polar residues" evidence="7">
    <location>
        <begin position="576"/>
        <end position="593"/>
    </location>
</feature>
<feature type="domain" description="HTH myb-type" evidence="9">
    <location>
        <begin position="350"/>
        <end position="398"/>
    </location>
</feature>
<feature type="domain" description="Myb-like" evidence="8">
    <location>
        <begin position="343"/>
        <end position="394"/>
    </location>
</feature>
<dbReference type="InterPro" id="IPR017930">
    <property type="entry name" value="Myb_dom"/>
</dbReference>
<keyword evidence="5" id="KW-0539">Nucleus</keyword>
<dbReference type="InParanoid" id="A0A409WGZ5"/>
<feature type="region of interest" description="Disordered" evidence="7">
    <location>
        <begin position="394"/>
        <end position="434"/>
    </location>
</feature>
<dbReference type="GO" id="GO:0005634">
    <property type="term" value="C:nucleus"/>
    <property type="evidence" value="ECO:0007669"/>
    <property type="project" value="UniProtKB-SubCell"/>
</dbReference>
<feature type="domain" description="Myb-like" evidence="8">
    <location>
        <begin position="292"/>
        <end position="342"/>
    </location>
</feature>
<feature type="domain" description="HTH myb-type" evidence="9">
    <location>
        <begin position="292"/>
        <end position="346"/>
    </location>
</feature>
<evidence type="ECO:0000256" key="7">
    <source>
        <dbReference type="SAM" id="MobiDB-lite"/>
    </source>
</evidence>
<evidence type="ECO:0000256" key="4">
    <source>
        <dbReference type="ARBA" id="ARBA00023163"/>
    </source>
</evidence>
<dbReference type="GO" id="GO:0006355">
    <property type="term" value="P:regulation of DNA-templated transcription"/>
    <property type="evidence" value="ECO:0007669"/>
    <property type="project" value="InterPro"/>
</dbReference>
<dbReference type="AlphaFoldDB" id="A0A409WGZ5"/>
<dbReference type="GO" id="GO:0019185">
    <property type="term" value="C:snRNA-activating protein complex"/>
    <property type="evidence" value="ECO:0007669"/>
    <property type="project" value="TreeGrafter"/>
</dbReference>
<dbReference type="OrthoDB" id="2143914at2759"/>
<dbReference type="GO" id="GO:0042796">
    <property type="term" value="P:snRNA transcription by RNA polymerase III"/>
    <property type="evidence" value="ECO:0007669"/>
    <property type="project" value="TreeGrafter"/>
</dbReference>
<evidence type="ECO:0000259" key="9">
    <source>
        <dbReference type="PROSITE" id="PS51294"/>
    </source>
</evidence>
<dbReference type="PROSITE" id="PS50090">
    <property type="entry name" value="MYB_LIKE"/>
    <property type="match status" value="3"/>
</dbReference>
<reference evidence="10 11" key="1">
    <citation type="journal article" date="2018" name="Evol. Lett.">
        <title>Horizontal gene cluster transfer increased hallucinogenic mushroom diversity.</title>
        <authorList>
            <person name="Reynolds H.T."/>
            <person name="Vijayakumar V."/>
            <person name="Gluck-Thaler E."/>
            <person name="Korotkin H.B."/>
            <person name="Matheny P.B."/>
            <person name="Slot J.C."/>
        </authorList>
    </citation>
    <scope>NUCLEOTIDE SEQUENCE [LARGE SCALE GENOMIC DNA]</scope>
    <source>
        <strain evidence="10 11">2631</strain>
    </source>
</reference>
<feature type="coiled-coil region" evidence="6">
    <location>
        <begin position="32"/>
        <end position="59"/>
    </location>
</feature>
<keyword evidence="6" id="KW-0175">Coiled coil</keyword>
<dbReference type="PANTHER" id="PTHR46621">
    <property type="entry name" value="SNRNA-ACTIVATING PROTEIN COMPLEX SUBUNIT 4"/>
    <property type="match status" value="1"/>
</dbReference>
<organism evidence="10 11">
    <name type="scientific">Psilocybe cyanescens</name>
    <dbReference type="NCBI Taxonomy" id="93625"/>
    <lineage>
        <taxon>Eukaryota</taxon>
        <taxon>Fungi</taxon>
        <taxon>Dikarya</taxon>
        <taxon>Basidiomycota</taxon>
        <taxon>Agaricomycotina</taxon>
        <taxon>Agaricomycetes</taxon>
        <taxon>Agaricomycetidae</taxon>
        <taxon>Agaricales</taxon>
        <taxon>Agaricineae</taxon>
        <taxon>Strophariaceae</taxon>
        <taxon>Psilocybe</taxon>
    </lineage>
</organism>
<dbReference type="InterPro" id="IPR001005">
    <property type="entry name" value="SANT/Myb"/>
</dbReference>
<dbReference type="CDD" id="cd00167">
    <property type="entry name" value="SANT"/>
    <property type="match status" value="3"/>
</dbReference>
<feature type="compositionally biased region" description="Polar residues" evidence="7">
    <location>
        <begin position="530"/>
        <end position="542"/>
    </location>
</feature>
<keyword evidence="4" id="KW-0804">Transcription</keyword>
<feature type="region of interest" description="Disordered" evidence="7">
    <location>
        <begin position="516"/>
        <end position="741"/>
    </location>
</feature>
<keyword evidence="11" id="KW-1185">Reference proteome</keyword>
<evidence type="ECO:0000256" key="3">
    <source>
        <dbReference type="ARBA" id="ARBA00023125"/>
    </source>
</evidence>
<evidence type="ECO:0000313" key="10">
    <source>
        <dbReference type="EMBL" id="PPQ77700.1"/>
    </source>
</evidence>
<feature type="compositionally biased region" description="Polar residues" evidence="7">
    <location>
        <begin position="396"/>
        <end position="411"/>
    </location>
</feature>
<dbReference type="Gene3D" id="1.10.10.60">
    <property type="entry name" value="Homeodomain-like"/>
    <property type="match status" value="3"/>
</dbReference>
<feature type="compositionally biased region" description="Basic residues" evidence="7">
    <location>
        <begin position="728"/>
        <end position="741"/>
    </location>
</feature>
<evidence type="ECO:0000313" key="11">
    <source>
        <dbReference type="Proteomes" id="UP000283269"/>
    </source>
</evidence>
<evidence type="ECO:0000256" key="1">
    <source>
        <dbReference type="ARBA" id="ARBA00004123"/>
    </source>
</evidence>
<comment type="subcellular location">
    <subcellularLocation>
        <location evidence="1">Nucleus</location>
    </subcellularLocation>
</comment>
<dbReference type="Pfam" id="PF00249">
    <property type="entry name" value="Myb_DNA-binding"/>
    <property type="match status" value="3"/>
</dbReference>
<proteinExistence type="predicted"/>
<gene>
    <name evidence="10" type="ORF">CVT25_011135</name>
</gene>
<evidence type="ECO:0000256" key="2">
    <source>
        <dbReference type="ARBA" id="ARBA00023015"/>
    </source>
</evidence>